<protein>
    <submittedName>
        <fullName evidence="1">Uncharacterized protein</fullName>
    </submittedName>
</protein>
<dbReference type="Proteomes" id="UP001164250">
    <property type="component" value="Chromosome 5"/>
</dbReference>
<comment type="caution">
    <text evidence="1">The sequence shown here is derived from an EMBL/GenBank/DDBJ whole genome shotgun (WGS) entry which is preliminary data.</text>
</comment>
<evidence type="ECO:0000313" key="1">
    <source>
        <dbReference type="EMBL" id="KAJ0096877.1"/>
    </source>
</evidence>
<proteinExistence type="predicted"/>
<reference evidence="2" key="1">
    <citation type="journal article" date="2023" name="G3 (Bethesda)">
        <title>Genome assembly and association tests identify interacting loci associated with vigor, precocity, and sex in interspecific pistachio rootstocks.</title>
        <authorList>
            <person name="Palmer W."/>
            <person name="Jacygrad E."/>
            <person name="Sagayaradj S."/>
            <person name="Cavanaugh K."/>
            <person name="Han R."/>
            <person name="Bertier L."/>
            <person name="Beede B."/>
            <person name="Kafkas S."/>
            <person name="Golino D."/>
            <person name="Preece J."/>
            <person name="Michelmore R."/>
        </authorList>
    </citation>
    <scope>NUCLEOTIDE SEQUENCE [LARGE SCALE GENOMIC DNA]</scope>
</reference>
<sequence>MILCWWMKIIGLAIGIFALLAKGPASFIACAARLLYAGAIYMMLGLQ</sequence>
<accession>A0ACC1BDG1</accession>
<dbReference type="EMBL" id="CM047901">
    <property type="protein sequence ID" value="KAJ0096877.1"/>
    <property type="molecule type" value="Genomic_DNA"/>
</dbReference>
<organism evidence="1 2">
    <name type="scientific">Pistacia atlantica</name>
    <dbReference type="NCBI Taxonomy" id="434234"/>
    <lineage>
        <taxon>Eukaryota</taxon>
        <taxon>Viridiplantae</taxon>
        <taxon>Streptophyta</taxon>
        <taxon>Embryophyta</taxon>
        <taxon>Tracheophyta</taxon>
        <taxon>Spermatophyta</taxon>
        <taxon>Magnoliopsida</taxon>
        <taxon>eudicotyledons</taxon>
        <taxon>Gunneridae</taxon>
        <taxon>Pentapetalae</taxon>
        <taxon>rosids</taxon>
        <taxon>malvids</taxon>
        <taxon>Sapindales</taxon>
        <taxon>Anacardiaceae</taxon>
        <taxon>Pistacia</taxon>
    </lineage>
</organism>
<gene>
    <name evidence="1" type="ORF">Patl1_29204</name>
</gene>
<evidence type="ECO:0000313" key="2">
    <source>
        <dbReference type="Proteomes" id="UP001164250"/>
    </source>
</evidence>
<keyword evidence="2" id="KW-1185">Reference proteome</keyword>
<name>A0ACC1BDG1_9ROSI</name>